<feature type="domain" description="Surface lipoprotein assembly modifier C-terminal" evidence="2">
    <location>
        <begin position="275"/>
        <end position="443"/>
    </location>
</feature>
<gene>
    <name evidence="3" type="ORF">SAMN04488094_102617</name>
</gene>
<evidence type="ECO:0000313" key="4">
    <source>
        <dbReference type="Proteomes" id="UP000198728"/>
    </source>
</evidence>
<feature type="chain" id="PRO_5011475291" description="Surface lipoprotein assembly modifier C-terminal domain-containing protein" evidence="1">
    <location>
        <begin position="23"/>
        <end position="458"/>
    </location>
</feature>
<organism evidence="3 4">
    <name type="scientific">Tropicimonas isoalkanivorans</name>
    <dbReference type="NCBI Taxonomy" id="441112"/>
    <lineage>
        <taxon>Bacteria</taxon>
        <taxon>Pseudomonadati</taxon>
        <taxon>Pseudomonadota</taxon>
        <taxon>Alphaproteobacteria</taxon>
        <taxon>Rhodobacterales</taxon>
        <taxon>Roseobacteraceae</taxon>
        <taxon>Tropicimonas</taxon>
    </lineage>
</organism>
<dbReference type="InterPro" id="IPR011990">
    <property type="entry name" value="TPR-like_helical_dom_sf"/>
</dbReference>
<protein>
    <recommendedName>
        <fullName evidence="2">Surface lipoprotein assembly modifier C-terminal domain-containing protein</fullName>
    </recommendedName>
</protein>
<dbReference type="InterPro" id="IPR007655">
    <property type="entry name" value="Slam_C"/>
</dbReference>
<dbReference type="EMBL" id="FOLG01000002">
    <property type="protein sequence ID" value="SFC12056.1"/>
    <property type="molecule type" value="Genomic_DNA"/>
</dbReference>
<proteinExistence type="predicted"/>
<evidence type="ECO:0000313" key="3">
    <source>
        <dbReference type="EMBL" id="SFC12056.1"/>
    </source>
</evidence>
<sequence length="458" mass="50655">MRTLPRCLLLAAILAASSVCGAAEELELTVGQAREAARTAYRQGDIESANTIARIILESHPDDASALLVLAATEPLMGRPEEGRQAGVRAWANADDPALRHEAAFYTSKAYAADDRFFMAQLWLRRAYHTADSEEEREQLENVFDRLRTVSPWLMRFSFDVAPSSNLNGGASSEFLVIDDTFPVGQLSGTARALSGVTSSVQGQAVRTLSQSPDHLTTLTFNGYRTFNTLSDEAKSIAPEAEGSDFDYGVAEVVLGYRRAQSPFILPDRISVALGQTWYGGEQLDKLSRLTLSKKVKITPNDWMRFEVQAEHRDPDDDGQDRQGRELNWDYFHQTKDGDLLSFGVSGTNVTSDEIDYAYTGVSARMSALMADDIWGVRLGGSLEYSFNDYPDYRIGSIYIDDGREDREISADLDIYFDQIDYMGFVPVITVSGSKTTSNISRFETDSLGISIGFNSAF</sequence>
<dbReference type="AlphaFoldDB" id="A0A1I1GKS3"/>
<dbReference type="STRING" id="441112.SAMN04488094_102617"/>
<evidence type="ECO:0000256" key="1">
    <source>
        <dbReference type="SAM" id="SignalP"/>
    </source>
</evidence>
<name>A0A1I1GKS3_9RHOB</name>
<keyword evidence="4" id="KW-1185">Reference proteome</keyword>
<evidence type="ECO:0000259" key="2">
    <source>
        <dbReference type="Pfam" id="PF04575"/>
    </source>
</evidence>
<keyword evidence="1" id="KW-0732">Signal</keyword>
<dbReference type="Gene3D" id="1.25.40.10">
    <property type="entry name" value="Tetratricopeptide repeat domain"/>
    <property type="match status" value="1"/>
</dbReference>
<accession>A0A1I1GKS3</accession>
<reference evidence="3 4" key="1">
    <citation type="submission" date="2016-10" db="EMBL/GenBank/DDBJ databases">
        <authorList>
            <person name="de Groot N.N."/>
        </authorList>
    </citation>
    <scope>NUCLEOTIDE SEQUENCE [LARGE SCALE GENOMIC DNA]</scope>
    <source>
        <strain evidence="3 4">DSM 19548</strain>
    </source>
</reference>
<dbReference type="OrthoDB" id="7684399at2"/>
<feature type="signal peptide" evidence="1">
    <location>
        <begin position="1"/>
        <end position="22"/>
    </location>
</feature>
<dbReference type="Proteomes" id="UP000198728">
    <property type="component" value="Unassembled WGS sequence"/>
</dbReference>
<dbReference type="Pfam" id="PF04575">
    <property type="entry name" value="SlipAM"/>
    <property type="match status" value="1"/>
</dbReference>